<feature type="region of interest" description="Disordered" evidence="1">
    <location>
        <begin position="234"/>
        <end position="262"/>
    </location>
</feature>
<dbReference type="Proteomes" id="UP000235392">
    <property type="component" value="Unassembled WGS sequence"/>
</dbReference>
<comment type="caution">
    <text evidence="2">The sequence shown here is derived from an EMBL/GenBank/DDBJ whole genome shotgun (WGS) entry which is preliminary data.</text>
</comment>
<gene>
    <name evidence="2" type="ORF">PCASD_11379</name>
</gene>
<dbReference type="GO" id="GO:0051603">
    <property type="term" value="P:proteolysis involved in protein catabolic process"/>
    <property type="evidence" value="ECO:0007669"/>
    <property type="project" value="InterPro"/>
</dbReference>
<dbReference type="GO" id="GO:0005839">
    <property type="term" value="C:proteasome core complex"/>
    <property type="evidence" value="ECO:0007669"/>
    <property type="project" value="InterPro"/>
</dbReference>
<organism evidence="2 3">
    <name type="scientific">Puccinia coronata f. sp. avenae</name>
    <dbReference type="NCBI Taxonomy" id="200324"/>
    <lineage>
        <taxon>Eukaryota</taxon>
        <taxon>Fungi</taxon>
        <taxon>Dikarya</taxon>
        <taxon>Basidiomycota</taxon>
        <taxon>Pucciniomycotina</taxon>
        <taxon>Pucciniomycetes</taxon>
        <taxon>Pucciniales</taxon>
        <taxon>Pucciniaceae</taxon>
        <taxon>Puccinia</taxon>
    </lineage>
</organism>
<dbReference type="SUPFAM" id="SSF56235">
    <property type="entry name" value="N-terminal nucleophile aminohydrolases (Ntn hydrolases)"/>
    <property type="match status" value="1"/>
</dbReference>
<feature type="region of interest" description="Disordered" evidence="1">
    <location>
        <begin position="100"/>
        <end position="123"/>
    </location>
</feature>
<name>A0A2N5TDN1_9BASI</name>
<evidence type="ECO:0000256" key="1">
    <source>
        <dbReference type="SAM" id="MobiDB-lite"/>
    </source>
</evidence>
<dbReference type="Pfam" id="PF00227">
    <property type="entry name" value="Proteasome"/>
    <property type="match status" value="1"/>
</dbReference>
<dbReference type="InterPro" id="IPR029055">
    <property type="entry name" value="Ntn_hydrolases_N"/>
</dbReference>
<accession>A0A2N5TDN1</accession>
<sequence length="343" mass="37950">MLGRHQKDILACDYDNDFHRNWLRPQHQRELTAAQTSVPLPAHRQKCMLKQFSQPTAQTVTEEHSRCVHLAQLGQLEYENKAAENSGMVTGLKFKDGVVQGSSCGRETRPSKANRPQKQQKRTVDLQTGLGNHSHTLIPRPATAGLSVNGRQLGHRVTAEAASHKKNFNALIPIKVNCARHYTLYGSVRPFVISALIADFSSNGEASPVVPTAPLPVDNSNDSNLEVEHQLFRSPDLHNGGSDLEEPHSNKGYSRQNPPHPGFDIVLQPINQKAPHNISSAIDETNILFTRRWDHMATANPDLDFHRPKRLATEFELVSDSLSGAGLSLNWMAASNKNLDAAI</sequence>
<dbReference type="Gene3D" id="3.60.20.10">
    <property type="entry name" value="Glutamine Phosphoribosylpyrophosphate, subunit 1, domain 1"/>
    <property type="match status" value="1"/>
</dbReference>
<evidence type="ECO:0000313" key="2">
    <source>
        <dbReference type="EMBL" id="PLW23604.1"/>
    </source>
</evidence>
<protein>
    <submittedName>
        <fullName evidence="2">Uncharacterized protein</fullName>
    </submittedName>
</protein>
<dbReference type="EMBL" id="PGCI01000629">
    <property type="protein sequence ID" value="PLW23604.1"/>
    <property type="molecule type" value="Genomic_DNA"/>
</dbReference>
<reference evidence="2 3" key="1">
    <citation type="submission" date="2017-11" db="EMBL/GenBank/DDBJ databases">
        <title>De novo assembly and phasing of dikaryotic genomes from two isolates of Puccinia coronata f. sp. avenae, the causal agent of oat crown rust.</title>
        <authorList>
            <person name="Miller M.E."/>
            <person name="Zhang Y."/>
            <person name="Omidvar V."/>
            <person name="Sperschneider J."/>
            <person name="Schwessinger B."/>
            <person name="Raley C."/>
            <person name="Palmer J.M."/>
            <person name="Garnica D."/>
            <person name="Upadhyaya N."/>
            <person name="Rathjen J."/>
            <person name="Taylor J.M."/>
            <person name="Park R.F."/>
            <person name="Dodds P.N."/>
            <person name="Hirsch C.D."/>
            <person name="Kianian S.F."/>
            <person name="Figueroa M."/>
        </authorList>
    </citation>
    <scope>NUCLEOTIDE SEQUENCE [LARGE SCALE GENOMIC DNA]</scope>
    <source>
        <strain evidence="2">12SD80</strain>
    </source>
</reference>
<dbReference type="InterPro" id="IPR001353">
    <property type="entry name" value="Proteasome_sua/b"/>
</dbReference>
<evidence type="ECO:0000313" key="3">
    <source>
        <dbReference type="Proteomes" id="UP000235392"/>
    </source>
</evidence>
<proteinExistence type="predicted"/>
<dbReference type="AlphaFoldDB" id="A0A2N5TDN1"/>